<dbReference type="EMBL" id="MLFR01000001">
    <property type="protein sequence ID" value="ORM71670.1"/>
    <property type="molecule type" value="Genomic_DNA"/>
</dbReference>
<feature type="transmembrane region" description="Helical" evidence="10">
    <location>
        <begin position="81"/>
        <end position="100"/>
    </location>
</feature>
<evidence type="ECO:0000256" key="10">
    <source>
        <dbReference type="SAM" id="Phobius"/>
    </source>
</evidence>
<keyword evidence="4" id="KW-0997">Cell inner membrane</keyword>
<protein>
    <recommendedName>
        <fullName evidence="9">Prepilin leader peptidase/N-methyltransferase</fullName>
        <ecNumber evidence="9">2.1.1.-</ecNumber>
        <ecNumber evidence="9">3.4.23.43</ecNumber>
    </recommendedName>
</protein>
<dbReference type="GO" id="GO:0005886">
    <property type="term" value="C:plasma membrane"/>
    <property type="evidence" value="ECO:0007669"/>
    <property type="project" value="UniProtKB-SubCell"/>
</dbReference>
<keyword evidence="9" id="KW-0808">Transferase</keyword>
<comment type="catalytic activity">
    <reaction evidence="9">
        <text>Typically cleaves a -Gly-|-Phe- bond to release an N-terminal, basic peptide of 5-8 residues from type IV prepilin, and then N-methylates the new N-terminal amino group, the methyl donor being S-adenosyl-L-methionine.</text>
        <dbReference type="EC" id="3.4.23.43"/>
    </reaction>
</comment>
<organism evidence="13 14">
    <name type="scientific">Pantoea rwandensis</name>
    <dbReference type="NCBI Taxonomy" id="1076550"/>
    <lineage>
        <taxon>Bacteria</taxon>
        <taxon>Pseudomonadati</taxon>
        <taxon>Pseudomonadota</taxon>
        <taxon>Gammaproteobacteria</taxon>
        <taxon>Enterobacterales</taxon>
        <taxon>Erwiniaceae</taxon>
        <taxon>Pantoea</taxon>
    </lineage>
</organism>
<feature type="domain" description="Prepilin type IV endopeptidase peptidase" evidence="11">
    <location>
        <begin position="111"/>
        <end position="218"/>
    </location>
</feature>
<feature type="transmembrane region" description="Helical" evidence="10">
    <location>
        <begin position="199"/>
        <end position="223"/>
    </location>
</feature>
<evidence type="ECO:0000256" key="9">
    <source>
        <dbReference type="RuleBase" id="RU003794"/>
    </source>
</evidence>
<evidence type="ECO:0000313" key="14">
    <source>
        <dbReference type="Proteomes" id="UP000193558"/>
    </source>
</evidence>
<dbReference type="GO" id="GO:0004190">
    <property type="term" value="F:aspartic-type endopeptidase activity"/>
    <property type="evidence" value="ECO:0007669"/>
    <property type="project" value="UniProtKB-EC"/>
</dbReference>
<dbReference type="RefSeq" id="WP_084931275.1">
    <property type="nucleotide sequence ID" value="NZ_MLFR01000001.1"/>
</dbReference>
<evidence type="ECO:0000256" key="4">
    <source>
        <dbReference type="ARBA" id="ARBA00022519"/>
    </source>
</evidence>
<dbReference type="EC" id="3.4.23.43" evidence="9"/>
<dbReference type="InterPro" id="IPR010627">
    <property type="entry name" value="Prepilin_pept_A24_N"/>
</dbReference>
<keyword evidence="9" id="KW-0489">Methyltransferase</keyword>
<dbReference type="PANTHER" id="PTHR30487:SF0">
    <property type="entry name" value="PREPILIN LEADER PEPTIDASE_N-METHYLTRANSFERASE-RELATED"/>
    <property type="match status" value="1"/>
</dbReference>
<dbReference type="InterPro" id="IPR000045">
    <property type="entry name" value="Prepilin_IV_endopep_pep"/>
</dbReference>
<dbReference type="GO" id="GO:0008168">
    <property type="term" value="F:methyltransferase activity"/>
    <property type="evidence" value="ECO:0007669"/>
    <property type="project" value="UniProtKB-KW"/>
</dbReference>
<keyword evidence="5 9" id="KW-0812">Transmembrane</keyword>
<accession>A0A1X1D524</accession>
<name>A0A1X1D524_9GAMM</name>
<dbReference type="InterPro" id="IPR050882">
    <property type="entry name" value="Prepilin_peptidase/N-MTase"/>
</dbReference>
<feature type="transmembrane region" description="Helical" evidence="10">
    <location>
        <begin position="107"/>
        <end position="123"/>
    </location>
</feature>
<dbReference type="PANTHER" id="PTHR30487">
    <property type="entry name" value="TYPE 4 PREPILIN-LIKE PROTEINS LEADER PEPTIDE-PROCESSING ENZYME"/>
    <property type="match status" value="1"/>
</dbReference>
<dbReference type="Gene3D" id="1.20.120.1220">
    <property type="match status" value="1"/>
</dbReference>
<evidence type="ECO:0000259" key="11">
    <source>
        <dbReference type="Pfam" id="PF01478"/>
    </source>
</evidence>
<evidence type="ECO:0000256" key="7">
    <source>
        <dbReference type="ARBA" id="ARBA00023136"/>
    </source>
</evidence>
<evidence type="ECO:0000256" key="3">
    <source>
        <dbReference type="ARBA" id="ARBA00022475"/>
    </source>
</evidence>
<dbReference type="GO" id="GO:0032259">
    <property type="term" value="P:methylation"/>
    <property type="evidence" value="ECO:0007669"/>
    <property type="project" value="UniProtKB-KW"/>
</dbReference>
<dbReference type="PRINTS" id="PR00864">
    <property type="entry name" value="PREPILNPTASE"/>
</dbReference>
<comment type="similarity">
    <text evidence="2 8">Belongs to the peptidase A24 family.</text>
</comment>
<feature type="transmembrane region" description="Helical" evidence="10">
    <location>
        <begin position="235"/>
        <end position="253"/>
    </location>
</feature>
<keyword evidence="7 10" id="KW-0472">Membrane</keyword>
<keyword evidence="9" id="KW-0511">Multifunctional enzyme</keyword>
<evidence type="ECO:0000256" key="1">
    <source>
        <dbReference type="ARBA" id="ARBA00004429"/>
    </source>
</evidence>
<comment type="subcellular location">
    <subcellularLocation>
        <location evidence="1">Cell inner membrane</location>
        <topology evidence="1">Multi-pass membrane protein</topology>
    </subcellularLocation>
    <subcellularLocation>
        <location evidence="9">Cell membrane</location>
        <topology evidence="9">Multi-pass membrane protein</topology>
    </subcellularLocation>
</comment>
<evidence type="ECO:0000313" key="13">
    <source>
        <dbReference type="EMBL" id="ORM71670.1"/>
    </source>
</evidence>
<keyword evidence="3" id="KW-1003">Cell membrane</keyword>
<gene>
    <name evidence="13" type="ORF">HA51_00925</name>
</gene>
<evidence type="ECO:0000259" key="12">
    <source>
        <dbReference type="Pfam" id="PF06750"/>
    </source>
</evidence>
<dbReference type="Proteomes" id="UP000193558">
    <property type="component" value="Unassembled WGS sequence"/>
</dbReference>
<keyword evidence="6 10" id="KW-1133">Transmembrane helix</keyword>
<evidence type="ECO:0000256" key="8">
    <source>
        <dbReference type="RuleBase" id="RU003793"/>
    </source>
</evidence>
<dbReference type="OrthoDB" id="9789291at2"/>
<dbReference type="Pfam" id="PF06750">
    <property type="entry name" value="A24_N_bact"/>
    <property type="match status" value="1"/>
</dbReference>
<reference evidence="13 14" key="1">
    <citation type="journal article" date="2017" name="Antonie Van Leeuwenhoek">
        <title>Phylogenomic resolution of the bacterial genus Pantoea and its relationship with Erwinia and Tatumella.</title>
        <authorList>
            <person name="Palmer M."/>
            <person name="Steenkamp E.T."/>
            <person name="Coetzee M.P."/>
            <person name="Chan W.Y."/>
            <person name="van Zyl E."/>
            <person name="De Maayer P."/>
            <person name="Coutinho T.A."/>
            <person name="Blom J."/>
            <person name="Smits T.H."/>
            <person name="Duffy B."/>
            <person name="Venter S.N."/>
        </authorList>
    </citation>
    <scope>NUCLEOTIDE SEQUENCE [LARGE SCALE GENOMIC DNA]</scope>
    <source>
        <strain evidence="13 14">LMG 26275</strain>
    </source>
</reference>
<evidence type="ECO:0000256" key="6">
    <source>
        <dbReference type="ARBA" id="ARBA00022989"/>
    </source>
</evidence>
<evidence type="ECO:0000256" key="5">
    <source>
        <dbReference type="ARBA" id="ARBA00022692"/>
    </source>
</evidence>
<keyword evidence="9" id="KW-0378">Hydrolase</keyword>
<comment type="function">
    <text evidence="9">Plays an essential role in type IV pili and type II pseudopili formation by proteolytically removing the leader sequence from substrate proteins and subsequently monomethylating the alpha-amino group of the newly exposed N-terminal phenylalanine.</text>
</comment>
<keyword evidence="9" id="KW-0645">Protease</keyword>
<feature type="transmembrane region" description="Helical" evidence="10">
    <location>
        <begin position="159"/>
        <end position="179"/>
    </location>
</feature>
<dbReference type="Pfam" id="PF01478">
    <property type="entry name" value="Peptidase_A24"/>
    <property type="match status" value="1"/>
</dbReference>
<dbReference type="InterPro" id="IPR014032">
    <property type="entry name" value="Peptidase_A24A_bac"/>
</dbReference>
<dbReference type="EC" id="2.1.1.-" evidence="9"/>
<evidence type="ECO:0000256" key="2">
    <source>
        <dbReference type="ARBA" id="ARBA00005801"/>
    </source>
</evidence>
<feature type="domain" description="Prepilin peptidase A24 N-terminal" evidence="12">
    <location>
        <begin position="11"/>
        <end position="98"/>
    </location>
</feature>
<comment type="caution">
    <text evidence="13">The sequence shown here is derived from an EMBL/GenBank/DDBJ whole genome shotgun (WGS) entry which is preliminary data.</text>
</comment>
<dbReference type="AlphaFoldDB" id="A0A1X1D524"/>
<sequence length="254" mass="28445">MEWILWLLATVLALSIGSFINVVIHRLPIQILQPGISVGLRRPASHCPVCKTCLRWRDNIPVLSWLLLRGRCHFCRCAISLRYPLIETACAAISLLFVALLPVEKSLLAVLLLFWLLLTVAIIDYEHFLLPDVITLPLLWWGLCFKAMEWIPGSLSDAVFGAISGYGSLWILLHSYQWIKGITALGMGDVKLVAAMGAWLGWELLPLMLFFACSSAMLAIFFAKICWQRDLNQPLAFGPWIALAGISLFINTII</sequence>
<proteinExistence type="inferred from homology"/>
<dbReference type="GO" id="GO:0006465">
    <property type="term" value="P:signal peptide processing"/>
    <property type="evidence" value="ECO:0007669"/>
    <property type="project" value="TreeGrafter"/>
</dbReference>